<dbReference type="Pfam" id="PF20431">
    <property type="entry name" value="E_motif"/>
    <property type="match status" value="1"/>
</dbReference>
<dbReference type="InterPro" id="IPR002885">
    <property type="entry name" value="PPR_rpt"/>
</dbReference>
<dbReference type="Gene3D" id="1.25.40.10">
    <property type="entry name" value="Tetratricopeptide repeat domain"/>
    <property type="match status" value="4"/>
</dbReference>
<feature type="repeat" description="PPR" evidence="2">
    <location>
        <begin position="169"/>
        <end position="203"/>
    </location>
</feature>
<sequence>MSCTQTLFQTTSKIAALARSGQMTCARKLFDEMTHRDSVAWNAMLTSYTHLGFHQEALSLFHQMRIYDTGPDHFTLTATLSACASGCNLRCGTKVHALVTVLGYQSYLPVNNSLIDMYGKCLDPSSARRVFEEMKLRNEVTWCSFLFAQTNSSQFDVARHVFSMMPRRVEIAWNIMIVGYARYGEVESCLDLLKGMKESLCQPDQWTFSALMNACAEALEFWHGCMVHALIIKSGWSSAAEVKNSVLSFYAELGFHGSAVKIFESTGILTQVSWNAMIDAYMKQGNTHEALLVFQRAPEKNIVSWTSIISGYAGNGHGDEAAKFFVDMVRSGVQPDDFTFGAVLYACSSLAVLGHGKMVHGIIIHYGFHAYVFIGNGLVNMYAKCGDLQGSVRAFSDILQKDLVSWNAMLFAFGLHGQAIQALQIFKEMVENGVKPDNVTFIGLLMTCSHNGLIEESRALFETMGSVYGISPEMEHVACMVDMLSRSGYLAEAKELVGKYSEVSSAETSSCQALLGACFAQGDVGFGRKLGESLKILEPHKETSYVLLSNLYCASGQWKEAEMVREMMVDQGVKKMPGCSWIEVRNKVTAFVAGKHSNPCMNELCNILHFINFEMRNPWLW</sequence>
<reference evidence="4" key="1">
    <citation type="journal article" date="2020" name="Plant J.">
        <title>Transposons played a major role in the diversification between the closely related almond and peach genomes: results from the almond genome sequence.</title>
        <authorList>
            <person name="Alioto T."/>
            <person name="Alexiou K.G."/>
            <person name="Bardil A."/>
            <person name="Barteri F."/>
            <person name="Castanera R."/>
            <person name="Cruz F."/>
            <person name="Dhingra A."/>
            <person name="Duval H."/>
            <person name="Fernandez I Marti A."/>
            <person name="Frias L."/>
            <person name="Galan B."/>
            <person name="Garcia J.L."/>
            <person name="Howad W."/>
            <person name="Gomez-Garrido J."/>
            <person name="Gut M."/>
            <person name="Julca I."/>
            <person name="Morata J."/>
            <person name="Puigdomenech P."/>
            <person name="Ribeca P."/>
            <person name="Rubio Cabetas M.J."/>
            <person name="Vlasova A."/>
            <person name="Wirthensohn M."/>
            <person name="Garcia-Mas J."/>
            <person name="Gabaldon T."/>
            <person name="Casacuberta J.M."/>
            <person name="Arus P."/>
        </authorList>
    </citation>
    <scope>NUCLEOTIDE SEQUENCE [LARGE SCALE GENOMIC DNA]</scope>
    <source>
        <strain evidence="4">cv. Texas</strain>
    </source>
</reference>
<dbReference type="InterPro" id="IPR046960">
    <property type="entry name" value="PPR_At4g14850-like_plant"/>
</dbReference>
<feature type="repeat" description="PPR" evidence="2">
    <location>
        <begin position="402"/>
        <end position="436"/>
    </location>
</feature>
<dbReference type="FunCoup" id="A0A5E4GPA4">
    <property type="interactions" value="467"/>
</dbReference>
<dbReference type="InterPro" id="IPR011990">
    <property type="entry name" value="TPR-like_helical_dom_sf"/>
</dbReference>
<evidence type="ECO:0000313" key="4">
    <source>
        <dbReference type="Proteomes" id="UP000327085"/>
    </source>
</evidence>
<dbReference type="InParanoid" id="A0A5E4GPA4"/>
<dbReference type="FunFam" id="1.25.40.10:FF:001093">
    <property type="entry name" value="Pentatricopeptide repeat-containing protein At2g34400"/>
    <property type="match status" value="1"/>
</dbReference>
<accession>A0A5E4GPA4</accession>
<dbReference type="GO" id="GO:0009451">
    <property type="term" value="P:RNA modification"/>
    <property type="evidence" value="ECO:0007669"/>
    <property type="project" value="InterPro"/>
</dbReference>
<dbReference type="GO" id="GO:0003723">
    <property type="term" value="F:RNA binding"/>
    <property type="evidence" value="ECO:0007669"/>
    <property type="project" value="InterPro"/>
</dbReference>
<dbReference type="PANTHER" id="PTHR47926">
    <property type="entry name" value="PENTATRICOPEPTIDE REPEAT-CONTAINING PROTEIN"/>
    <property type="match status" value="1"/>
</dbReference>
<feature type="repeat" description="PPR" evidence="2">
    <location>
        <begin position="37"/>
        <end position="71"/>
    </location>
</feature>
<dbReference type="EMBL" id="CABIKO010001269">
    <property type="protein sequence ID" value="VVA41358.1"/>
    <property type="molecule type" value="Genomic_DNA"/>
</dbReference>
<proteinExistence type="predicted"/>
<dbReference type="Gramene" id="VVA41358">
    <property type="protein sequence ID" value="VVA41358"/>
    <property type="gene ID" value="Prudul26B005553"/>
</dbReference>
<dbReference type="Pfam" id="PF13041">
    <property type="entry name" value="PPR_2"/>
    <property type="match status" value="4"/>
</dbReference>
<name>A0A5E4GPA4_PRUDU</name>
<dbReference type="PANTHER" id="PTHR47926:SF465">
    <property type="entry name" value="PENTATRICOPEPTIDE REPEAT (PPR-LIKE) SUPERFAMILY PROTEIN"/>
    <property type="match status" value="1"/>
</dbReference>
<dbReference type="Proteomes" id="UP000327085">
    <property type="component" value="Chromosome 6"/>
</dbReference>
<dbReference type="OMA" id="QFNIAFE"/>
<feature type="repeat" description="PPR" evidence="2">
    <location>
        <begin position="270"/>
        <end position="300"/>
    </location>
</feature>
<dbReference type="FunFam" id="1.25.40.10:FF:000441">
    <property type="entry name" value="Pentatricopeptide repeat-containing protein mitochondrial"/>
    <property type="match status" value="1"/>
</dbReference>
<protein>
    <submittedName>
        <fullName evidence="3">PREDICTED: pentatricopeptide</fullName>
    </submittedName>
</protein>
<gene>
    <name evidence="3" type="ORF">ALMOND_2B005553</name>
</gene>
<feature type="repeat" description="PPR" evidence="2">
    <location>
        <begin position="541"/>
        <end position="575"/>
    </location>
</feature>
<keyword evidence="1" id="KW-0677">Repeat</keyword>
<evidence type="ECO:0000313" key="3">
    <source>
        <dbReference type="EMBL" id="VVA41358.1"/>
    </source>
</evidence>
<evidence type="ECO:0000256" key="2">
    <source>
        <dbReference type="PROSITE-ProRule" id="PRU00708"/>
    </source>
</evidence>
<dbReference type="Pfam" id="PF01535">
    <property type="entry name" value="PPR"/>
    <property type="match status" value="2"/>
</dbReference>
<dbReference type="InterPro" id="IPR046848">
    <property type="entry name" value="E_motif"/>
</dbReference>
<dbReference type="NCBIfam" id="TIGR00756">
    <property type="entry name" value="PPR"/>
    <property type="match status" value="5"/>
</dbReference>
<organism evidence="3 4">
    <name type="scientific">Prunus dulcis</name>
    <name type="common">Almond</name>
    <name type="synonym">Amygdalus dulcis</name>
    <dbReference type="NCBI Taxonomy" id="3755"/>
    <lineage>
        <taxon>Eukaryota</taxon>
        <taxon>Viridiplantae</taxon>
        <taxon>Streptophyta</taxon>
        <taxon>Embryophyta</taxon>
        <taxon>Tracheophyta</taxon>
        <taxon>Spermatophyta</taxon>
        <taxon>Magnoliopsida</taxon>
        <taxon>eudicotyledons</taxon>
        <taxon>Gunneridae</taxon>
        <taxon>Pentapetalae</taxon>
        <taxon>rosids</taxon>
        <taxon>fabids</taxon>
        <taxon>Rosales</taxon>
        <taxon>Rosaceae</taxon>
        <taxon>Amygdaloideae</taxon>
        <taxon>Amygdaleae</taxon>
        <taxon>Prunus</taxon>
    </lineage>
</organism>
<dbReference type="AlphaFoldDB" id="A0A5E4GPA4"/>
<feature type="repeat" description="PPR" evidence="2">
    <location>
        <begin position="301"/>
        <end position="335"/>
    </location>
</feature>
<dbReference type="SUPFAM" id="SSF48452">
    <property type="entry name" value="TPR-like"/>
    <property type="match status" value="1"/>
</dbReference>
<evidence type="ECO:0000256" key="1">
    <source>
        <dbReference type="ARBA" id="ARBA00022737"/>
    </source>
</evidence>
<dbReference type="PROSITE" id="PS51375">
    <property type="entry name" value="PPR"/>
    <property type="match status" value="6"/>
</dbReference>